<reference evidence="2 3" key="2">
    <citation type="submission" date="2016-08" db="EMBL/GenBank/DDBJ databases">
        <title>Pervasive Adenine N6-methylation of Active Genes in Fungi.</title>
        <authorList>
            <consortium name="DOE Joint Genome Institute"/>
            <person name="Mondo S.J."/>
            <person name="Dannebaum R.O."/>
            <person name="Kuo R.C."/>
            <person name="Labutti K."/>
            <person name="Haridas S."/>
            <person name="Kuo A."/>
            <person name="Salamov A."/>
            <person name="Ahrendt S.R."/>
            <person name="Lipzen A."/>
            <person name="Sullivan W."/>
            <person name="Andreopoulos W.B."/>
            <person name="Clum A."/>
            <person name="Lindquist E."/>
            <person name="Daum C."/>
            <person name="Ramamoorthy G.K."/>
            <person name="Gryganskyi A."/>
            <person name="Culley D."/>
            <person name="Magnuson J.K."/>
            <person name="James T.Y."/>
            <person name="O'Malley M.A."/>
            <person name="Stajich J.E."/>
            <person name="Spatafora J.W."/>
            <person name="Visel A."/>
            <person name="Grigoriev I.V."/>
        </authorList>
    </citation>
    <scope>NUCLEOTIDE SEQUENCE [LARGE SCALE GENOMIC DNA]</scope>
    <source>
        <strain evidence="3">finn</strain>
    </source>
</reference>
<feature type="compositionally biased region" description="Polar residues" evidence="1">
    <location>
        <begin position="226"/>
        <end position="237"/>
    </location>
</feature>
<dbReference type="PANTHER" id="PTHR24419:SF18">
    <property type="entry name" value="SERINE_THREONINE-PROTEIN KINASE HASPIN"/>
    <property type="match status" value="1"/>
</dbReference>
<feature type="compositionally biased region" description="Basic and acidic residues" evidence="1">
    <location>
        <begin position="327"/>
        <end position="350"/>
    </location>
</feature>
<evidence type="ECO:0008006" key="4">
    <source>
        <dbReference type="Google" id="ProtNLM"/>
    </source>
</evidence>
<feature type="compositionally biased region" description="Polar residues" evidence="1">
    <location>
        <begin position="351"/>
        <end position="362"/>
    </location>
</feature>
<dbReference type="SUPFAM" id="SSF56112">
    <property type="entry name" value="Protein kinase-like (PK-like)"/>
    <property type="match status" value="1"/>
</dbReference>
<feature type="compositionally biased region" description="Acidic residues" evidence="1">
    <location>
        <begin position="26"/>
        <end position="51"/>
    </location>
</feature>
<feature type="compositionally biased region" description="Basic and acidic residues" evidence="1">
    <location>
        <begin position="267"/>
        <end position="290"/>
    </location>
</feature>
<dbReference type="OrthoDB" id="5327538at2759"/>
<accession>A0A1Y1VIA9</accession>
<dbReference type="InterPro" id="IPR011009">
    <property type="entry name" value="Kinase-like_dom_sf"/>
</dbReference>
<comment type="caution">
    <text evidence="2">The sequence shown here is derived from an EMBL/GenBank/DDBJ whole genome shotgun (WGS) entry which is preliminary data.</text>
</comment>
<name>A0A1Y1VIA9_9FUNG</name>
<dbReference type="Proteomes" id="UP000193719">
    <property type="component" value="Unassembled WGS sequence"/>
</dbReference>
<reference evidence="2 3" key="1">
    <citation type="submission" date="2016-08" db="EMBL/GenBank/DDBJ databases">
        <title>Genomes of anaerobic fungi encode conserved fungal cellulosomes for biomass hydrolysis.</title>
        <authorList>
            <consortium name="DOE Joint Genome Institute"/>
            <person name="Haitjema C.H."/>
            <person name="Gilmore S.P."/>
            <person name="Henske J.K."/>
            <person name="Solomon K.V."/>
            <person name="De Groot R."/>
            <person name="Kuo A."/>
            <person name="Mondo S.J."/>
            <person name="Salamov A.A."/>
            <person name="Labutti K."/>
            <person name="Zhao Z."/>
            <person name="Chiniquy J."/>
            <person name="Barry K."/>
            <person name="Brewer H.M."/>
            <person name="Purvine S.O."/>
            <person name="Wright A.T."/>
            <person name="Boxma B."/>
            <person name="Van Alen T."/>
            <person name="Hackstein J.H."/>
            <person name="Baker S.E."/>
            <person name="Grigoriev I.V."/>
            <person name="O'Malley M.A."/>
        </authorList>
    </citation>
    <scope>NUCLEOTIDE SEQUENCE [LARGE SCALE GENOMIC DNA]</scope>
    <source>
        <strain evidence="3">finn</strain>
    </source>
</reference>
<dbReference type="EMBL" id="MCFH01000006">
    <property type="protein sequence ID" value="ORX57135.1"/>
    <property type="molecule type" value="Genomic_DNA"/>
</dbReference>
<dbReference type="PANTHER" id="PTHR24419">
    <property type="entry name" value="INTERLEUKIN-1 RECEPTOR-ASSOCIATED KINASE"/>
    <property type="match status" value="1"/>
</dbReference>
<feature type="compositionally biased region" description="Basic and acidic residues" evidence="1">
    <location>
        <begin position="59"/>
        <end position="86"/>
    </location>
</feature>
<feature type="compositionally biased region" description="Low complexity" evidence="1">
    <location>
        <begin position="87"/>
        <end position="101"/>
    </location>
</feature>
<feature type="compositionally biased region" description="Polar residues" evidence="1">
    <location>
        <begin position="317"/>
        <end position="326"/>
    </location>
</feature>
<protein>
    <recommendedName>
        <fullName evidence="4">Protein kinase domain-containing protein</fullName>
    </recommendedName>
</protein>
<sequence length="797" mass="91066">MATVKSLRFKEPEVDDYVIYKYTESESTDDNDNSNENSLEEIKEEEEDGGEEGNLISENEIRNSIELLSHDKRQDENDSDNKKSINDDANSNNVNNENDNTINDKNENNNNNDDNNNNNNVNVNKSNSEINKSYESMGSSFVIYKEGDDNIIEGIPQIEIKLNISRDNLLANNNLGPKKTSAQNIANNIVKYSNTSLNSIGSNIKKESSKNCSSNSQEKLNKNENTKITSTPNEKNLQNKCNISMHSIHSKHGSQNSLLNHAPGQERNTKEKPKIIANRSKERSIESQKKLQERKLMRMKLRTALNEKRNSKVQGEVSINITNLENSENKDNNDGEEQSKVKLAEREKPLTKNTSSTNAGNTNENIESNINSDPYTPRKNTKSSEIIPKKDEDINQILKEIGETHFLIDDRGITLDKILEILDQTEVSTINGTIGDENLDNATHMKNYEHGAIFRLPSENNHILKIIPFDTERDDLDIDYNTDNNQVSLKTVFQEVVATTILSSLHASGDVSLNNLNEDENKNQVSLAIEDDQICNEKKILAFPKPSGIFICKGSTNQAFNYEFQNYQLDGFNQDQYYLVVLYNSTGEIINSVNNTYRSLDQVKSILWQICYSLAIAEESLGFEHRELYPECILVEEVPREELTYPINDREIVKDNFGVKASILDFSRSRLEYKGKVYYSDLTSVIYDDPEKKKSLEDIKAVLDSTWYQSASIVNRASFADLIQSFSWMIECDKGMINWLYNNMLEFAVRVEYNVRSMKDALNDPFWDLTAKNWEMREMKKLSMDYNADSEQECIIL</sequence>
<feature type="region of interest" description="Disordered" evidence="1">
    <location>
        <begin position="250"/>
        <end position="290"/>
    </location>
</feature>
<dbReference type="Pfam" id="PF12330">
    <property type="entry name" value="Haspin_kinase"/>
    <property type="match status" value="1"/>
</dbReference>
<dbReference type="GO" id="GO:0035556">
    <property type="term" value="P:intracellular signal transduction"/>
    <property type="evidence" value="ECO:0007669"/>
    <property type="project" value="TreeGrafter"/>
</dbReference>
<dbReference type="GO" id="GO:0072354">
    <property type="term" value="F:histone H3T3 kinase activity"/>
    <property type="evidence" value="ECO:0007669"/>
    <property type="project" value="TreeGrafter"/>
</dbReference>
<feature type="region of interest" description="Disordered" evidence="1">
    <location>
        <begin position="316"/>
        <end position="387"/>
    </location>
</feature>
<feature type="compositionally biased region" description="Polar residues" evidence="1">
    <location>
        <begin position="250"/>
        <end position="259"/>
    </location>
</feature>
<feature type="region of interest" description="Disordered" evidence="1">
    <location>
        <begin position="199"/>
        <end position="237"/>
    </location>
</feature>
<dbReference type="Gene3D" id="1.10.510.10">
    <property type="entry name" value="Transferase(Phosphotransferase) domain 1"/>
    <property type="match status" value="1"/>
</dbReference>
<dbReference type="GO" id="GO:0005737">
    <property type="term" value="C:cytoplasm"/>
    <property type="evidence" value="ECO:0007669"/>
    <property type="project" value="TreeGrafter"/>
</dbReference>
<feature type="compositionally biased region" description="Low complexity" evidence="1">
    <location>
        <begin position="363"/>
        <end position="372"/>
    </location>
</feature>
<dbReference type="STRING" id="1754191.A0A1Y1VIA9"/>
<feature type="region of interest" description="Disordered" evidence="1">
    <location>
        <begin position="1"/>
        <end position="126"/>
    </location>
</feature>
<organism evidence="2 3">
    <name type="scientific">Piromyces finnis</name>
    <dbReference type="NCBI Taxonomy" id="1754191"/>
    <lineage>
        <taxon>Eukaryota</taxon>
        <taxon>Fungi</taxon>
        <taxon>Fungi incertae sedis</taxon>
        <taxon>Chytridiomycota</taxon>
        <taxon>Chytridiomycota incertae sedis</taxon>
        <taxon>Neocallimastigomycetes</taxon>
        <taxon>Neocallimastigales</taxon>
        <taxon>Neocallimastigaceae</taxon>
        <taxon>Piromyces</taxon>
    </lineage>
</organism>
<proteinExistence type="predicted"/>
<dbReference type="GO" id="GO:0005634">
    <property type="term" value="C:nucleus"/>
    <property type="evidence" value="ECO:0007669"/>
    <property type="project" value="TreeGrafter"/>
</dbReference>
<evidence type="ECO:0000313" key="3">
    <source>
        <dbReference type="Proteomes" id="UP000193719"/>
    </source>
</evidence>
<dbReference type="GO" id="GO:0000278">
    <property type="term" value="P:mitotic cell cycle"/>
    <property type="evidence" value="ECO:0007669"/>
    <property type="project" value="TreeGrafter"/>
</dbReference>
<feature type="compositionally biased region" description="Low complexity" evidence="1">
    <location>
        <begin position="108"/>
        <end position="126"/>
    </location>
</feature>
<evidence type="ECO:0000256" key="1">
    <source>
        <dbReference type="SAM" id="MobiDB-lite"/>
    </source>
</evidence>
<dbReference type="Gene3D" id="3.30.200.20">
    <property type="entry name" value="Phosphorylase Kinase, domain 1"/>
    <property type="match status" value="1"/>
</dbReference>
<keyword evidence="3" id="KW-1185">Reference proteome</keyword>
<dbReference type="AlphaFoldDB" id="A0A1Y1VIA9"/>
<evidence type="ECO:0000313" key="2">
    <source>
        <dbReference type="EMBL" id="ORX57135.1"/>
    </source>
</evidence>
<gene>
    <name evidence="2" type="ORF">BCR36DRAFT_319216</name>
</gene>